<evidence type="ECO:0000256" key="2">
    <source>
        <dbReference type="ARBA" id="ARBA00022723"/>
    </source>
</evidence>
<dbReference type="GeneID" id="35425658"/>
<evidence type="ECO:0000256" key="3">
    <source>
        <dbReference type="ARBA" id="ARBA00022793"/>
    </source>
</evidence>
<name>A0ABZ0NCP1_CERBT</name>
<comment type="similarity">
    <text evidence="1">Belongs to the metallo-dependent hydrolases superfamily. ACMSD family.</text>
</comment>
<protein>
    <recommendedName>
        <fullName evidence="7">6-methylsalicylate decarboxylase</fullName>
        <ecNumber evidence="7">4.1.1.52</ecNumber>
    </recommendedName>
</protein>
<dbReference type="RefSeq" id="XP_023459005.2">
    <property type="nucleotide sequence ID" value="XM_023594508.2"/>
</dbReference>
<gene>
    <name evidence="10" type="ORF">RHO25_001911</name>
</gene>
<sequence>MGKHDETADKNAFAEVASRMNDAVEQLFDSVKPSEVDKIDVHHHWVPPERYLFCHMLFFLVSSQNQPGDPSGWPRPEWSLESSEDLMKRAGIKRSILSISAPGACVLEGKQSWELARTLNDKAAEIRDSKPDTFGFFLTLGNVLDTDEALTEIAYGFDELEADGVCLFTRYDSDDDFGDPNKYIGHLDFAPIWEELNRRKAVVFVHPTHPRDISRANSLLYQPIVDYPHETTRAAMDMLLSGTRSEFPDCQVILSHAGGTLPYLIPRVEALLVTGHHQHMGLVVIPTERLLRDYRSFHFDIALSTSNATIKTLLETGVSKENILFGSDFPYAPESAYPAFLKHWQEADISTEQRRKIHSENAVKMFEKSEAAREKAAPKLQWYSSTGQVLGTQ</sequence>
<evidence type="ECO:0000313" key="10">
    <source>
        <dbReference type="EMBL" id="WPA97302.1"/>
    </source>
</evidence>
<organism evidence="10 11">
    <name type="scientific">Cercospora beticola</name>
    <name type="common">Sugarbeet leaf spot fungus</name>
    <dbReference type="NCBI Taxonomy" id="122368"/>
    <lineage>
        <taxon>Eukaryota</taxon>
        <taxon>Fungi</taxon>
        <taxon>Dikarya</taxon>
        <taxon>Ascomycota</taxon>
        <taxon>Pezizomycotina</taxon>
        <taxon>Dothideomycetes</taxon>
        <taxon>Dothideomycetidae</taxon>
        <taxon>Mycosphaerellales</taxon>
        <taxon>Mycosphaerellaceae</taxon>
        <taxon>Cercospora</taxon>
    </lineage>
</organism>
<evidence type="ECO:0000256" key="1">
    <source>
        <dbReference type="ARBA" id="ARBA00005871"/>
    </source>
</evidence>
<evidence type="ECO:0000256" key="6">
    <source>
        <dbReference type="ARBA" id="ARBA00036832"/>
    </source>
</evidence>
<proteinExistence type="inferred from homology"/>
<evidence type="ECO:0000256" key="5">
    <source>
        <dbReference type="ARBA" id="ARBA00023239"/>
    </source>
</evidence>
<accession>A0ABZ0NCP1</accession>
<keyword evidence="2" id="KW-0479">Metal-binding</keyword>
<dbReference type="Gene3D" id="3.20.20.140">
    <property type="entry name" value="Metal-dependent hydrolases"/>
    <property type="match status" value="1"/>
</dbReference>
<dbReference type="InterPro" id="IPR032465">
    <property type="entry name" value="ACMSD"/>
</dbReference>
<dbReference type="EC" id="4.1.1.52" evidence="7"/>
<dbReference type="SUPFAM" id="SSF51556">
    <property type="entry name" value="Metallo-dependent hydrolases"/>
    <property type="match status" value="1"/>
</dbReference>
<keyword evidence="4" id="KW-0862">Zinc</keyword>
<dbReference type="PANTHER" id="PTHR21240:SF29">
    <property type="entry name" value="AMIDOHYDROLASE-RELATED DOMAIN-CONTAINING PROTEIN"/>
    <property type="match status" value="1"/>
</dbReference>
<dbReference type="Proteomes" id="UP001302367">
    <property type="component" value="Chromosome 1"/>
</dbReference>
<keyword evidence="11" id="KW-1185">Reference proteome</keyword>
<reference evidence="10 11" key="1">
    <citation type="submission" date="2023-09" db="EMBL/GenBank/DDBJ databases">
        <title>Complete-Gapless Cercospora beticola genome.</title>
        <authorList>
            <person name="Wyatt N.A."/>
            <person name="Spanner R.E."/>
            <person name="Bolton M.D."/>
        </authorList>
    </citation>
    <scope>NUCLEOTIDE SEQUENCE [LARGE SCALE GENOMIC DNA]</scope>
    <source>
        <strain evidence="10">Cb09-40</strain>
    </source>
</reference>
<dbReference type="Pfam" id="PF04909">
    <property type="entry name" value="Amidohydro_2"/>
    <property type="match status" value="1"/>
</dbReference>
<dbReference type="InterPro" id="IPR006680">
    <property type="entry name" value="Amidohydro-rel"/>
</dbReference>
<evidence type="ECO:0000313" key="11">
    <source>
        <dbReference type="Proteomes" id="UP001302367"/>
    </source>
</evidence>
<feature type="domain" description="Amidohydrolase-related" evidence="9">
    <location>
        <begin position="39"/>
        <end position="366"/>
    </location>
</feature>
<keyword evidence="3 8" id="KW-0210">Decarboxylase</keyword>
<dbReference type="InterPro" id="IPR032466">
    <property type="entry name" value="Metal_Hydrolase"/>
</dbReference>
<keyword evidence="5 8" id="KW-0456">Lyase</keyword>
<evidence type="ECO:0000256" key="4">
    <source>
        <dbReference type="ARBA" id="ARBA00022833"/>
    </source>
</evidence>
<evidence type="ECO:0000256" key="8">
    <source>
        <dbReference type="RuleBase" id="RU366045"/>
    </source>
</evidence>
<dbReference type="PANTHER" id="PTHR21240">
    <property type="entry name" value="2-AMINO-3-CARBOXYLMUCONATE-6-SEMIALDEHYDE DECARBOXYLASE"/>
    <property type="match status" value="1"/>
</dbReference>
<comment type="catalytic activity">
    <reaction evidence="6">
        <text>6-methylsalicylate + H(+) = 3-methylphenol + CO2</text>
        <dbReference type="Rhea" id="RHEA:23112"/>
        <dbReference type="ChEBI" id="CHEBI:15378"/>
        <dbReference type="ChEBI" id="CHEBI:16526"/>
        <dbReference type="ChEBI" id="CHEBI:17231"/>
        <dbReference type="ChEBI" id="CHEBI:36658"/>
        <dbReference type="EC" id="4.1.1.52"/>
    </reaction>
    <physiologicalReaction direction="left-to-right" evidence="6">
        <dbReference type="Rhea" id="RHEA:23113"/>
    </physiologicalReaction>
</comment>
<dbReference type="EMBL" id="CP134184">
    <property type="protein sequence ID" value="WPA97302.1"/>
    <property type="molecule type" value="Genomic_DNA"/>
</dbReference>
<evidence type="ECO:0000259" key="9">
    <source>
        <dbReference type="Pfam" id="PF04909"/>
    </source>
</evidence>
<evidence type="ECO:0000256" key="7">
    <source>
        <dbReference type="ARBA" id="ARBA00038889"/>
    </source>
</evidence>